<keyword evidence="2" id="KW-1185">Reference proteome</keyword>
<dbReference type="AlphaFoldDB" id="A0A075WS04"/>
<dbReference type="KEGG" id="tcm:HL41_02855"/>
<gene>
    <name evidence="1" type="ORF">HL41_02855</name>
</gene>
<evidence type="ECO:0000313" key="1">
    <source>
        <dbReference type="EMBL" id="AIH03815.1"/>
    </source>
</evidence>
<dbReference type="RefSeq" id="WP_038062098.1">
    <property type="nucleotide sequence ID" value="NZ_CP008796.1"/>
</dbReference>
<dbReference type="HOGENOM" id="CLU_410993_0_0_0"/>
<dbReference type="STRING" id="289377.HL41_02855"/>
<evidence type="ECO:0000313" key="2">
    <source>
        <dbReference type="Proteomes" id="UP000028481"/>
    </source>
</evidence>
<accession>A0A075WS04</accession>
<name>A0A075WS04_9BACT</name>
<dbReference type="OrthoDB" id="9808753at2"/>
<proteinExistence type="predicted"/>
<dbReference type="EMBL" id="CP008796">
    <property type="protein sequence ID" value="AIH03815.1"/>
    <property type="molecule type" value="Genomic_DNA"/>
</dbReference>
<organism evidence="1 2">
    <name type="scientific">Thermodesulfobacterium commune DSM 2178</name>
    <dbReference type="NCBI Taxonomy" id="289377"/>
    <lineage>
        <taxon>Bacteria</taxon>
        <taxon>Pseudomonadati</taxon>
        <taxon>Thermodesulfobacteriota</taxon>
        <taxon>Thermodesulfobacteria</taxon>
        <taxon>Thermodesulfobacteriales</taxon>
        <taxon>Thermodesulfobacteriaceae</taxon>
        <taxon>Thermodesulfobacterium</taxon>
    </lineage>
</organism>
<reference evidence="1 2" key="1">
    <citation type="journal article" date="2015" name="Genome Announc.">
        <title>Genome Sequence of a Sulfate-Reducing Thermophilic Bacterium, Thermodesulfobacterium commune DSM 2178T (Phylum Thermodesulfobacteria).</title>
        <authorList>
            <person name="Bhatnagar S."/>
            <person name="Badger J.H."/>
            <person name="Madupu R."/>
            <person name="Khouri H.M."/>
            <person name="O'Connor E.M."/>
            <person name="Robb F.T."/>
            <person name="Ward N.L."/>
            <person name="Eisen J.A."/>
        </authorList>
    </citation>
    <scope>NUCLEOTIDE SEQUENCE [LARGE SCALE GENOMIC DNA]</scope>
    <source>
        <strain evidence="1 2">DSM 2178</strain>
    </source>
</reference>
<dbReference type="Proteomes" id="UP000028481">
    <property type="component" value="Chromosome"/>
</dbReference>
<dbReference type="eggNOG" id="ENOG5032QK6">
    <property type="taxonomic scope" value="Bacteria"/>
</dbReference>
<sequence length="668" mass="76202">MKKFSIFLGLFWLFFFGLTFQALKAQTLKKLDQTKSSKIEVKKVETTSQKVAKPLKIEWLVPKKPILGETDPVPSDAVKLSQFKVELKPGEAFEFYIPLQTGGTEISVKFVPENITLSLQKPRLKKVPVSEPQKIENVLQSLIQEQNQQVKVQDLSFVLLIENKVLGQKTFYPEKGLSSRYKFWLKLGSEFSVFVQAKGVLKNQSANLIKGTVYVSSTDHTKKVAYQLQKQQKEIEEAIENTKNPEMLWIVSRLLKRHLKGYPGGQSEFEESFAKNLSSLRVPQNLVVNVSDTLVKYENKIQQKVVDKEVLKIEETKPVKRETVNKFLKIEKIQTLERLDSKVDKMPTEGPRIHVIYPNGEETWEEGKTYSIRWENVNYQQKVKIILKWEGGQHTITDIPNTGSYVLTLPKLSNQKELRLWVGVFSVDEKIGDWSDRSLVVKKIGSNEKYRIRLLGIMSHRCADDEGWERGCDDEEPYVVWAAFGPTYESCGRTDEGKGVGKGDTWLFSKDVNVYGGGGNKTETIEVNVPLIFLYMVLEKDSGSPSRDEIVNATTGALSLAKAIYDKKWDEAIKNVGAIWDTIVIFQKIAAKSDDLYPPYLSYFDHQSLLQITTGNGNPPPMDRALLSSVGNYDHLSIRRADIYKDPVNQKNLQWSVFYMVIREETGY</sequence>
<protein>
    <submittedName>
        <fullName evidence="1">Uncharacterized protein</fullName>
    </submittedName>
</protein>
<dbReference type="PaxDb" id="289377-HL41_02855"/>